<keyword evidence="1" id="KW-1133">Transmembrane helix</keyword>
<evidence type="ECO:0000313" key="2">
    <source>
        <dbReference type="EMBL" id="CAJ0705450.1"/>
    </source>
</evidence>
<feature type="transmembrane region" description="Helical" evidence="1">
    <location>
        <begin position="66"/>
        <end position="87"/>
    </location>
</feature>
<sequence>MNPFAWIDRGVHHPGWMGIAVRVPLGLAMVAAVYWLRDGVLWLNVNVLHSDSIVPSAAKHHGTVVIFRWFGAFWIALEAVLAIRLMFRRKLDQRGSEHSAP</sequence>
<keyword evidence="3" id="KW-1185">Reference proteome</keyword>
<dbReference type="Proteomes" id="UP001189915">
    <property type="component" value="Unassembled WGS sequence"/>
</dbReference>
<proteinExistence type="predicted"/>
<gene>
    <name evidence="2" type="ORF">LMG18091_04442</name>
</gene>
<reference evidence="2 3" key="1">
    <citation type="submission" date="2023-07" db="EMBL/GenBank/DDBJ databases">
        <authorList>
            <person name="Peeters C."/>
        </authorList>
    </citation>
    <scope>NUCLEOTIDE SEQUENCE [LARGE SCALE GENOMIC DNA]</scope>
    <source>
        <strain evidence="2 3">LMG 18091</strain>
    </source>
</reference>
<keyword evidence="1" id="KW-0472">Membrane</keyword>
<accession>A0AAD2BFH9</accession>
<dbReference type="EMBL" id="CATWAF010000007">
    <property type="protein sequence ID" value="CAJ0705450.1"/>
    <property type="molecule type" value="Genomic_DNA"/>
</dbReference>
<keyword evidence="1" id="KW-0812">Transmembrane</keyword>
<organism evidence="2 3">
    <name type="scientific">Ralstonia wenshanensis</name>
    <dbReference type="NCBI Taxonomy" id="2842456"/>
    <lineage>
        <taxon>Bacteria</taxon>
        <taxon>Pseudomonadati</taxon>
        <taxon>Pseudomonadota</taxon>
        <taxon>Betaproteobacteria</taxon>
        <taxon>Burkholderiales</taxon>
        <taxon>Burkholderiaceae</taxon>
        <taxon>Ralstonia</taxon>
    </lineage>
</organism>
<feature type="transmembrane region" description="Helical" evidence="1">
    <location>
        <begin position="16"/>
        <end position="36"/>
    </location>
</feature>
<comment type="caution">
    <text evidence="2">The sequence shown here is derived from an EMBL/GenBank/DDBJ whole genome shotgun (WGS) entry which is preliminary data.</text>
</comment>
<dbReference type="AlphaFoldDB" id="A0AAD2BFH9"/>
<name>A0AAD2BFH9_9RALS</name>
<evidence type="ECO:0000313" key="3">
    <source>
        <dbReference type="Proteomes" id="UP001189915"/>
    </source>
</evidence>
<dbReference type="RefSeq" id="WP_316871492.1">
    <property type="nucleotide sequence ID" value="NZ_CATWAF010000007.1"/>
</dbReference>
<protein>
    <recommendedName>
        <fullName evidence="4">Transmembrane protein</fullName>
    </recommendedName>
</protein>
<evidence type="ECO:0000256" key="1">
    <source>
        <dbReference type="SAM" id="Phobius"/>
    </source>
</evidence>
<evidence type="ECO:0008006" key="4">
    <source>
        <dbReference type="Google" id="ProtNLM"/>
    </source>
</evidence>